<protein>
    <recommendedName>
        <fullName evidence="3">Response regulator receiver domain-containing protein</fullName>
    </recommendedName>
</protein>
<comment type="caution">
    <text evidence="1">The sequence shown here is derived from an EMBL/GenBank/DDBJ whole genome shotgun (WGS) entry which is preliminary data.</text>
</comment>
<evidence type="ECO:0000313" key="2">
    <source>
        <dbReference type="Proteomes" id="UP000317519"/>
    </source>
</evidence>
<accession>A0ABY3FNB1</accession>
<keyword evidence="2" id="KW-1185">Reference proteome</keyword>
<name>A0ABY3FNB1_9FLAO</name>
<dbReference type="Proteomes" id="UP000317519">
    <property type="component" value="Unassembled WGS sequence"/>
</dbReference>
<evidence type="ECO:0008006" key="3">
    <source>
        <dbReference type="Google" id="ProtNLM"/>
    </source>
</evidence>
<dbReference type="EMBL" id="VLKO01000001">
    <property type="protein sequence ID" value="TWI03290.1"/>
    <property type="molecule type" value="Genomic_DNA"/>
</dbReference>
<proteinExistence type="predicted"/>
<gene>
    <name evidence="1" type="ORF">IQ05_00225</name>
</gene>
<dbReference type="RefSeq" id="WP_244289508.1">
    <property type="nucleotide sequence ID" value="NZ_VLKO01000001.1"/>
</dbReference>
<sequence>MFVEDFAEVMYTNTMKKVNILYIGRHLEILQTVIRLINKQDNWYAQGVLKDDEAKAIFAESNFDIVLLGCGILEQEEESLRSFFEKQQPHCRIVQHYGGGSGLLTSEILLALE</sequence>
<organism evidence="1 2">
    <name type="scientific">Flavobacterium tiangeerense</name>
    <dbReference type="NCBI Taxonomy" id="459471"/>
    <lineage>
        <taxon>Bacteria</taxon>
        <taxon>Pseudomonadati</taxon>
        <taxon>Bacteroidota</taxon>
        <taxon>Flavobacteriia</taxon>
        <taxon>Flavobacteriales</taxon>
        <taxon>Flavobacteriaceae</taxon>
        <taxon>Flavobacterium</taxon>
    </lineage>
</organism>
<reference evidence="1 2" key="1">
    <citation type="journal article" date="2015" name="Stand. Genomic Sci.">
        <title>Genomic Encyclopedia of Bacterial and Archaeal Type Strains, Phase III: the genomes of soil and plant-associated and newly described type strains.</title>
        <authorList>
            <person name="Whitman W.B."/>
            <person name="Woyke T."/>
            <person name="Klenk H.P."/>
            <person name="Zhou Y."/>
            <person name="Lilburn T.G."/>
            <person name="Beck B.J."/>
            <person name="De Vos P."/>
            <person name="Vandamme P."/>
            <person name="Eisen J.A."/>
            <person name="Garrity G."/>
            <person name="Hugenholtz P."/>
            <person name="Kyrpides N.C."/>
        </authorList>
    </citation>
    <scope>NUCLEOTIDE SEQUENCE [LARGE SCALE GENOMIC DNA]</scope>
    <source>
        <strain evidence="1 2">CGMCC 1.6847</strain>
    </source>
</reference>
<evidence type="ECO:0000313" key="1">
    <source>
        <dbReference type="EMBL" id="TWI03290.1"/>
    </source>
</evidence>